<dbReference type="AlphaFoldDB" id="A0AAV0W1N0"/>
<organism evidence="1 2">
    <name type="scientific">Macrosiphum euphorbiae</name>
    <name type="common">potato aphid</name>
    <dbReference type="NCBI Taxonomy" id="13131"/>
    <lineage>
        <taxon>Eukaryota</taxon>
        <taxon>Metazoa</taxon>
        <taxon>Ecdysozoa</taxon>
        <taxon>Arthropoda</taxon>
        <taxon>Hexapoda</taxon>
        <taxon>Insecta</taxon>
        <taxon>Pterygota</taxon>
        <taxon>Neoptera</taxon>
        <taxon>Paraneoptera</taxon>
        <taxon>Hemiptera</taxon>
        <taxon>Sternorrhyncha</taxon>
        <taxon>Aphidomorpha</taxon>
        <taxon>Aphidoidea</taxon>
        <taxon>Aphididae</taxon>
        <taxon>Macrosiphini</taxon>
        <taxon>Macrosiphum</taxon>
    </lineage>
</organism>
<evidence type="ECO:0000313" key="2">
    <source>
        <dbReference type="Proteomes" id="UP001160148"/>
    </source>
</evidence>
<gene>
    <name evidence="1" type="ORF">MEUPH1_LOCUS6279</name>
</gene>
<evidence type="ECO:0000313" key="1">
    <source>
        <dbReference type="EMBL" id="CAI6349753.1"/>
    </source>
</evidence>
<dbReference type="Proteomes" id="UP001160148">
    <property type="component" value="Unassembled WGS sequence"/>
</dbReference>
<sequence>MFSTITLNDMDLDVAKSLASYFAAISRLTKVYFFMPNIMSMTLEKAIQVPSPTISPNGDENPDRTQCIDAGHLCETAGYRCCNNGQGGNHKHGQTYKSRSFRKSTKKNFRRLLCCN</sequence>
<comment type="caution">
    <text evidence="1">The sequence shown here is derived from an EMBL/GenBank/DDBJ whole genome shotgun (WGS) entry which is preliminary data.</text>
</comment>
<dbReference type="EMBL" id="CARXXK010000001">
    <property type="protein sequence ID" value="CAI6349753.1"/>
    <property type="molecule type" value="Genomic_DNA"/>
</dbReference>
<keyword evidence="2" id="KW-1185">Reference proteome</keyword>
<name>A0AAV0W1N0_9HEMI</name>
<accession>A0AAV0W1N0</accession>
<reference evidence="1 2" key="1">
    <citation type="submission" date="2023-01" db="EMBL/GenBank/DDBJ databases">
        <authorList>
            <person name="Whitehead M."/>
        </authorList>
    </citation>
    <scope>NUCLEOTIDE SEQUENCE [LARGE SCALE GENOMIC DNA]</scope>
</reference>
<protein>
    <submittedName>
        <fullName evidence="1">Uncharacterized protein</fullName>
    </submittedName>
</protein>
<proteinExistence type="predicted"/>